<sequence length="199" mass="20860">MTEVGAGVWVTAGPYPPGPDLPLDRAAAYGLAGARAAEFLAGRRALRALLRAVLPDAADTPIVSTGRGRPTLAGRPATGVSVSHDAGTVAVAAAVNRRVGVDVQHPPDTVAAGLLRRCLGPRATLLAGLPPADAAREFAWVWTVQEACVKADGTGLAGRPWAVEVPPYPRAGQWRGYRWRSLREVSDVPLAVAHTEEER</sequence>
<organism evidence="5 6">
    <name type="scientific">Actinoplanes oblitus</name>
    <dbReference type="NCBI Taxonomy" id="3040509"/>
    <lineage>
        <taxon>Bacteria</taxon>
        <taxon>Bacillati</taxon>
        <taxon>Actinomycetota</taxon>
        <taxon>Actinomycetes</taxon>
        <taxon>Micromonosporales</taxon>
        <taxon>Micromonosporaceae</taxon>
        <taxon>Actinoplanes</taxon>
    </lineage>
</organism>
<evidence type="ECO:0000313" key="6">
    <source>
        <dbReference type="Proteomes" id="UP001240150"/>
    </source>
</evidence>
<evidence type="ECO:0000259" key="4">
    <source>
        <dbReference type="Pfam" id="PF17837"/>
    </source>
</evidence>
<proteinExistence type="inferred from homology"/>
<dbReference type="EMBL" id="CP126980">
    <property type="protein sequence ID" value="WIM99848.1"/>
    <property type="molecule type" value="Genomic_DNA"/>
</dbReference>
<dbReference type="Pfam" id="PF01648">
    <property type="entry name" value="ACPS"/>
    <property type="match status" value="1"/>
</dbReference>
<reference evidence="5 6" key="1">
    <citation type="submission" date="2023-06" db="EMBL/GenBank/DDBJ databases">
        <authorList>
            <person name="Yushchuk O."/>
            <person name="Binda E."/>
            <person name="Ruckert-Reed C."/>
            <person name="Fedorenko V."/>
            <person name="Kalinowski J."/>
            <person name="Marinelli F."/>
        </authorList>
    </citation>
    <scope>NUCLEOTIDE SEQUENCE [LARGE SCALE GENOMIC DNA]</scope>
    <source>
        <strain evidence="5 6">NRRL 3884</strain>
    </source>
</reference>
<dbReference type="PANTHER" id="PTHR12215">
    <property type="entry name" value="PHOSPHOPANTETHEINE TRANSFERASE"/>
    <property type="match status" value="1"/>
</dbReference>
<feature type="domain" description="4'-phosphopantetheinyl transferase N-terminal" evidence="4">
    <location>
        <begin position="34"/>
        <end position="94"/>
    </location>
</feature>
<dbReference type="SUPFAM" id="SSF56214">
    <property type="entry name" value="4'-phosphopantetheinyl transferase"/>
    <property type="match status" value="2"/>
</dbReference>
<dbReference type="Proteomes" id="UP001240150">
    <property type="component" value="Chromosome"/>
</dbReference>
<dbReference type="InterPro" id="IPR037143">
    <property type="entry name" value="4-PPantetheinyl_Trfase_dom_sf"/>
</dbReference>
<keyword evidence="6" id="KW-1185">Reference proteome</keyword>
<evidence type="ECO:0000313" key="5">
    <source>
        <dbReference type="EMBL" id="WIM99848.1"/>
    </source>
</evidence>
<dbReference type="InterPro" id="IPR008278">
    <property type="entry name" value="4-PPantetheinyl_Trfase_dom"/>
</dbReference>
<dbReference type="Gene3D" id="3.90.470.20">
    <property type="entry name" value="4'-phosphopantetheinyl transferase domain"/>
    <property type="match status" value="1"/>
</dbReference>
<protein>
    <submittedName>
        <fullName evidence="5">4'-phosphopantetheinyl transferase superfamily protein</fullName>
    </submittedName>
</protein>
<comment type="similarity">
    <text evidence="1">Belongs to the P-Pant transferase superfamily. Gsp/Sfp/HetI/AcpT family.</text>
</comment>
<evidence type="ECO:0000256" key="2">
    <source>
        <dbReference type="ARBA" id="ARBA00022679"/>
    </source>
</evidence>
<keyword evidence="2 5" id="KW-0808">Transferase</keyword>
<dbReference type="RefSeq" id="WP_284921287.1">
    <property type="nucleotide sequence ID" value="NZ_CP126980.1"/>
</dbReference>
<dbReference type="InterPro" id="IPR050559">
    <property type="entry name" value="P-Pant_transferase_sf"/>
</dbReference>
<dbReference type="GO" id="GO:0016740">
    <property type="term" value="F:transferase activity"/>
    <property type="evidence" value="ECO:0007669"/>
    <property type="project" value="UniProtKB-KW"/>
</dbReference>
<evidence type="ECO:0000259" key="3">
    <source>
        <dbReference type="Pfam" id="PF01648"/>
    </source>
</evidence>
<name>A0ABY8WQB6_9ACTN</name>
<dbReference type="PANTHER" id="PTHR12215:SF10">
    <property type="entry name" value="L-AMINOADIPATE-SEMIALDEHYDE DEHYDROGENASE-PHOSPHOPANTETHEINYL TRANSFERASE"/>
    <property type="match status" value="1"/>
</dbReference>
<dbReference type="Pfam" id="PF17837">
    <property type="entry name" value="4PPT_N"/>
    <property type="match status" value="1"/>
</dbReference>
<accession>A0ABY8WQB6</accession>
<dbReference type="InterPro" id="IPR041354">
    <property type="entry name" value="4PPT_N"/>
</dbReference>
<feature type="domain" description="4'-phosphopantetheinyl transferase" evidence="3">
    <location>
        <begin position="98"/>
        <end position="157"/>
    </location>
</feature>
<gene>
    <name evidence="5" type="ORF">ACTOB_003513</name>
</gene>
<evidence type="ECO:0000256" key="1">
    <source>
        <dbReference type="ARBA" id="ARBA00010990"/>
    </source>
</evidence>